<dbReference type="Pfam" id="PF03358">
    <property type="entry name" value="FMN_red"/>
    <property type="match status" value="1"/>
</dbReference>
<comment type="similarity">
    <text evidence="1">Belongs to the WrbA family.</text>
</comment>
<dbReference type="GO" id="GO:0010181">
    <property type="term" value="F:FMN binding"/>
    <property type="evidence" value="ECO:0007669"/>
    <property type="project" value="InterPro"/>
</dbReference>
<dbReference type="PANTHER" id="PTHR30546:SF23">
    <property type="entry name" value="FLAVOPROTEIN-LIKE PROTEIN YCP4-RELATED"/>
    <property type="match status" value="1"/>
</dbReference>
<reference evidence="4" key="1">
    <citation type="submission" date="2021-02" db="EMBL/GenBank/DDBJ databases">
        <authorList>
            <person name="Nowell W R."/>
        </authorList>
    </citation>
    <scope>NUCLEOTIDE SEQUENCE</scope>
</reference>
<dbReference type="NCBIfam" id="NF002999">
    <property type="entry name" value="PRK03767.1"/>
    <property type="match status" value="1"/>
</dbReference>
<dbReference type="PROSITE" id="PS50902">
    <property type="entry name" value="FLAVODOXIN_LIKE"/>
    <property type="match status" value="1"/>
</dbReference>
<dbReference type="Gene3D" id="3.40.50.360">
    <property type="match status" value="1"/>
</dbReference>
<evidence type="ECO:0000313" key="4">
    <source>
        <dbReference type="EMBL" id="CAF1226238.1"/>
    </source>
</evidence>
<dbReference type="FunFam" id="3.40.50.360:FF:000001">
    <property type="entry name" value="NAD(P)H dehydrogenase (Quinone) FQR1-like"/>
    <property type="match status" value="1"/>
</dbReference>
<dbReference type="GO" id="GO:0016020">
    <property type="term" value="C:membrane"/>
    <property type="evidence" value="ECO:0007669"/>
    <property type="project" value="TreeGrafter"/>
</dbReference>
<dbReference type="Proteomes" id="UP000663845">
    <property type="component" value="Unassembled WGS sequence"/>
</dbReference>
<protein>
    <recommendedName>
        <fullName evidence="3">Flavodoxin-like domain-containing protein</fullName>
    </recommendedName>
</protein>
<feature type="domain" description="Flavodoxin-like" evidence="3">
    <location>
        <begin position="25"/>
        <end position="223"/>
    </location>
</feature>
<evidence type="ECO:0000313" key="5">
    <source>
        <dbReference type="Proteomes" id="UP000663845"/>
    </source>
</evidence>
<evidence type="ECO:0000256" key="1">
    <source>
        <dbReference type="ARBA" id="ARBA00006961"/>
    </source>
</evidence>
<name>A0A814Y6Y2_9BILA</name>
<accession>A0A814Y6Y2</accession>
<feature type="region of interest" description="Disordered" evidence="2">
    <location>
        <begin position="233"/>
        <end position="264"/>
    </location>
</feature>
<sequence length="264" mass="27753">MSRPGSAAKSGPMTAKPTSSHRARINVIYYSMYGHVATLAKSIAKGAEAAGAEVRLIQIPETLSQEVLAKMYAPEKDSAVPTITFGEASDNTVTLEDALVNCDGIILGFPTRFGGMPAQVKAVWDATGGLWMKGALVGKPLSIFFSTGSQGGGQETTALTSLTNFIHHGMLFVPLGYSTPLSGNMDEIHGGSAYGAGTYAGSDGKRQPSELELKIAEHQGTFFTQTATALKIGRAALPPKEASPPDPKPEEGHKKHDRPPSAKK</sequence>
<gene>
    <name evidence="4" type="ORF">JYZ213_LOCUS28285</name>
</gene>
<dbReference type="GO" id="GO:0003955">
    <property type="term" value="F:NAD(P)H dehydrogenase (quinone) activity"/>
    <property type="evidence" value="ECO:0007669"/>
    <property type="project" value="InterPro"/>
</dbReference>
<dbReference type="EMBL" id="CAJNOG010000408">
    <property type="protein sequence ID" value="CAF1226238.1"/>
    <property type="molecule type" value="Genomic_DNA"/>
</dbReference>
<evidence type="ECO:0000259" key="3">
    <source>
        <dbReference type="PROSITE" id="PS50902"/>
    </source>
</evidence>
<proteinExistence type="inferred from homology"/>
<dbReference type="NCBIfam" id="TIGR01755">
    <property type="entry name" value="flav_wrbA"/>
    <property type="match status" value="1"/>
</dbReference>
<comment type="caution">
    <text evidence="4">The sequence shown here is derived from an EMBL/GenBank/DDBJ whole genome shotgun (WGS) entry which is preliminary data.</text>
</comment>
<dbReference type="InterPro" id="IPR010089">
    <property type="entry name" value="Flavoprotein_WrbA-like"/>
</dbReference>
<dbReference type="InterPro" id="IPR005025">
    <property type="entry name" value="FMN_Rdtase-like_dom"/>
</dbReference>
<dbReference type="InterPro" id="IPR008254">
    <property type="entry name" value="Flavodoxin/NO_synth"/>
</dbReference>
<dbReference type="AlphaFoldDB" id="A0A814Y6Y2"/>
<evidence type="ECO:0000256" key="2">
    <source>
        <dbReference type="SAM" id="MobiDB-lite"/>
    </source>
</evidence>
<dbReference type="PANTHER" id="PTHR30546">
    <property type="entry name" value="FLAVODOXIN-RELATED PROTEIN WRBA-RELATED"/>
    <property type="match status" value="1"/>
</dbReference>
<dbReference type="SUPFAM" id="SSF52218">
    <property type="entry name" value="Flavoproteins"/>
    <property type="match status" value="1"/>
</dbReference>
<organism evidence="4 5">
    <name type="scientific">Adineta steineri</name>
    <dbReference type="NCBI Taxonomy" id="433720"/>
    <lineage>
        <taxon>Eukaryota</taxon>
        <taxon>Metazoa</taxon>
        <taxon>Spiralia</taxon>
        <taxon>Gnathifera</taxon>
        <taxon>Rotifera</taxon>
        <taxon>Eurotatoria</taxon>
        <taxon>Bdelloidea</taxon>
        <taxon>Adinetida</taxon>
        <taxon>Adinetidae</taxon>
        <taxon>Adineta</taxon>
    </lineage>
</organism>
<feature type="compositionally biased region" description="Basic and acidic residues" evidence="2">
    <location>
        <begin position="247"/>
        <end position="264"/>
    </location>
</feature>
<dbReference type="InterPro" id="IPR029039">
    <property type="entry name" value="Flavoprotein-like_sf"/>
</dbReference>